<dbReference type="Proteomes" id="UP000541444">
    <property type="component" value="Unassembled WGS sequence"/>
</dbReference>
<feature type="compositionally biased region" description="Basic and acidic residues" evidence="1">
    <location>
        <begin position="178"/>
        <end position="204"/>
    </location>
</feature>
<dbReference type="AlphaFoldDB" id="A0A7J7NH60"/>
<name>A0A7J7NH60_9MAGN</name>
<accession>A0A7J7NH60</accession>
<comment type="caution">
    <text evidence="2">The sequence shown here is derived from an EMBL/GenBank/DDBJ whole genome shotgun (WGS) entry which is preliminary data.</text>
</comment>
<feature type="compositionally biased region" description="Basic and acidic residues" evidence="1">
    <location>
        <begin position="319"/>
        <end position="344"/>
    </location>
</feature>
<evidence type="ECO:0000313" key="2">
    <source>
        <dbReference type="EMBL" id="KAF6166302.1"/>
    </source>
</evidence>
<feature type="compositionally biased region" description="Basic and acidic residues" evidence="1">
    <location>
        <begin position="210"/>
        <end position="219"/>
    </location>
</feature>
<gene>
    <name evidence="2" type="ORF">GIB67_006935</name>
</gene>
<feature type="compositionally biased region" description="Polar residues" evidence="1">
    <location>
        <begin position="42"/>
        <end position="56"/>
    </location>
</feature>
<feature type="region of interest" description="Disordered" evidence="1">
    <location>
        <begin position="115"/>
        <end position="370"/>
    </location>
</feature>
<feature type="region of interest" description="Disordered" evidence="1">
    <location>
        <begin position="1"/>
        <end position="56"/>
    </location>
</feature>
<evidence type="ECO:0000313" key="3">
    <source>
        <dbReference type="Proteomes" id="UP000541444"/>
    </source>
</evidence>
<feature type="compositionally biased region" description="Basic and acidic residues" evidence="1">
    <location>
        <begin position="227"/>
        <end position="312"/>
    </location>
</feature>
<dbReference type="EMBL" id="JACGCM010000798">
    <property type="protein sequence ID" value="KAF6166302.1"/>
    <property type="molecule type" value="Genomic_DNA"/>
</dbReference>
<protein>
    <submittedName>
        <fullName evidence="2">Uncharacterized protein</fullName>
    </submittedName>
</protein>
<reference evidence="2 3" key="1">
    <citation type="journal article" date="2020" name="IScience">
        <title>Genome Sequencing of the Endangered Kingdonia uniflora (Circaeasteraceae, Ranunculales) Reveals Potential Mechanisms of Evolutionary Specialization.</title>
        <authorList>
            <person name="Sun Y."/>
            <person name="Deng T."/>
            <person name="Zhang A."/>
            <person name="Moore M.J."/>
            <person name="Landis J.B."/>
            <person name="Lin N."/>
            <person name="Zhang H."/>
            <person name="Zhang X."/>
            <person name="Huang J."/>
            <person name="Zhang X."/>
            <person name="Sun H."/>
            <person name="Wang H."/>
        </authorList>
    </citation>
    <scope>NUCLEOTIDE SEQUENCE [LARGE SCALE GENOMIC DNA]</scope>
    <source>
        <strain evidence="2">TB1705</strain>
        <tissue evidence="2">Leaf</tissue>
    </source>
</reference>
<keyword evidence="3" id="KW-1185">Reference proteome</keyword>
<sequence>MKMGLTNSLPKKDRNSKDLDSSKSSEHEEDDELAKHCPANHEASSSLPARSTPTGSATVLIPAKIKETEVDGSSSSLHAGLLGLVSYASDNDEDNDDEKLEAPVCHFQKHKWVNTKSNHENENSSSSHGRLFGTNGGEVTGPVMSKDSVGGNTFNKPDLTHRDVRAKKSMADEIQGSEFRRKLDRVDENESKSKSMVDEIQGRETRRKADRVDGNESKKSSSSNVFVKEHETGKIKTDEKSGTRERMKDRDAKPREIIKESDSRKSPNSKDTRRETEKVKKVSDKEDNTKKRNGVRDEKGRSRHEVGKDSSRHNRHHSSSRDRRNKDNSRPLNHSSDEASDDSKKRKHRSRNRSLSPSPSRSKRSLTVGSLGESAATQSCKLLPHAFSAGAAKFNRMSTGDDLKFNASRAPLNCLDFIDS</sequence>
<evidence type="ECO:0000256" key="1">
    <source>
        <dbReference type="SAM" id="MobiDB-lite"/>
    </source>
</evidence>
<feature type="compositionally biased region" description="Basic and acidic residues" evidence="1">
    <location>
        <begin position="10"/>
        <end position="26"/>
    </location>
</feature>
<organism evidence="2 3">
    <name type="scientific">Kingdonia uniflora</name>
    <dbReference type="NCBI Taxonomy" id="39325"/>
    <lineage>
        <taxon>Eukaryota</taxon>
        <taxon>Viridiplantae</taxon>
        <taxon>Streptophyta</taxon>
        <taxon>Embryophyta</taxon>
        <taxon>Tracheophyta</taxon>
        <taxon>Spermatophyta</taxon>
        <taxon>Magnoliopsida</taxon>
        <taxon>Ranunculales</taxon>
        <taxon>Circaeasteraceae</taxon>
        <taxon>Kingdonia</taxon>
    </lineage>
</organism>
<proteinExistence type="predicted"/>